<evidence type="ECO:0000256" key="1">
    <source>
        <dbReference type="SAM" id="Phobius"/>
    </source>
</evidence>
<dbReference type="AlphaFoldDB" id="A0A0F9E179"/>
<evidence type="ECO:0000313" key="2">
    <source>
        <dbReference type="EMBL" id="KKL67768.1"/>
    </source>
</evidence>
<name>A0A0F9E179_9ZZZZ</name>
<organism evidence="2">
    <name type="scientific">marine sediment metagenome</name>
    <dbReference type="NCBI Taxonomy" id="412755"/>
    <lineage>
        <taxon>unclassified sequences</taxon>
        <taxon>metagenomes</taxon>
        <taxon>ecological metagenomes</taxon>
    </lineage>
</organism>
<dbReference type="EMBL" id="LAZR01026755">
    <property type="protein sequence ID" value="KKL67768.1"/>
    <property type="molecule type" value="Genomic_DNA"/>
</dbReference>
<evidence type="ECO:0008006" key="3">
    <source>
        <dbReference type="Google" id="ProtNLM"/>
    </source>
</evidence>
<accession>A0A0F9E179</accession>
<feature type="transmembrane region" description="Helical" evidence="1">
    <location>
        <begin position="85"/>
        <end position="105"/>
    </location>
</feature>
<reference evidence="2" key="1">
    <citation type="journal article" date="2015" name="Nature">
        <title>Complex archaea that bridge the gap between prokaryotes and eukaryotes.</title>
        <authorList>
            <person name="Spang A."/>
            <person name="Saw J.H."/>
            <person name="Jorgensen S.L."/>
            <person name="Zaremba-Niedzwiedzka K."/>
            <person name="Martijn J."/>
            <person name="Lind A.E."/>
            <person name="van Eijk R."/>
            <person name="Schleper C."/>
            <person name="Guy L."/>
            <person name="Ettema T.J."/>
        </authorList>
    </citation>
    <scope>NUCLEOTIDE SEQUENCE</scope>
</reference>
<feature type="non-terminal residue" evidence="2">
    <location>
        <position position="180"/>
    </location>
</feature>
<comment type="caution">
    <text evidence="2">The sequence shown here is derived from an EMBL/GenBank/DDBJ whole genome shotgun (WGS) entry which is preliminary data.</text>
</comment>
<keyword evidence="1" id="KW-0812">Transmembrane</keyword>
<keyword evidence="1" id="KW-1133">Transmembrane helix</keyword>
<proteinExistence type="predicted"/>
<protein>
    <recommendedName>
        <fullName evidence="3">Peptidase M50 domain-containing protein</fullName>
    </recommendedName>
</protein>
<sequence>MPIAWDLSPSVLLIHLLLYPLYQILGTIRHEGLGHALAASIAGLKVTEIVVYPHRHEGRWCFGWVQYRFTPEVPTQDAIPKYVSIAPYIVVLLYTVLGIILALTVEFRMHAFLAIQINLVLSPVLDTLYNLLKYKLKGTGHRSIDAIAGVRGTVDFRTWWRKLPGEYCLISQVGEVCGIR</sequence>
<gene>
    <name evidence="2" type="ORF">LCGC14_2131640</name>
</gene>
<keyword evidence="1" id="KW-0472">Membrane</keyword>